<dbReference type="InterPro" id="IPR021948">
    <property type="entry name" value="DUF3565"/>
</dbReference>
<reference evidence="1 2" key="1">
    <citation type="submission" date="2012-09" db="EMBL/GenBank/DDBJ databases">
        <title>Genome Sequence of alkane-degrading Bacterium Alcanivorax jadensis T9.</title>
        <authorList>
            <person name="Lai Q."/>
            <person name="Shao Z."/>
        </authorList>
    </citation>
    <scope>NUCLEOTIDE SEQUENCE [LARGE SCALE GENOMIC DNA]</scope>
    <source>
        <strain evidence="1 2">T9</strain>
    </source>
</reference>
<sequence length="85" mass="9592">MPASAGIFLGDIMTWQATVTGFTQDQQLDWVMLLSCGHRQHVRHQPPFINRPWVTSEAGRDRHLGMAVTCTQCQRGMPVPSDNDR</sequence>
<evidence type="ECO:0000313" key="2">
    <source>
        <dbReference type="Proteomes" id="UP000029443"/>
    </source>
</evidence>
<accession>A0ABR4WCF1</accession>
<gene>
    <name evidence="1" type="ORF">T9A_01974</name>
</gene>
<keyword evidence="2" id="KW-1185">Reference proteome</keyword>
<dbReference type="RefSeq" id="WP_332248866.1">
    <property type="nucleotide sequence ID" value="NZ_ARXU01000006.1"/>
</dbReference>
<protein>
    <submittedName>
        <fullName evidence="1">Pressure-regulated protein</fullName>
    </submittedName>
</protein>
<dbReference type="EMBL" id="ARXU01000006">
    <property type="protein sequence ID" value="KGD61114.1"/>
    <property type="molecule type" value="Genomic_DNA"/>
</dbReference>
<comment type="caution">
    <text evidence="1">The sequence shown here is derived from an EMBL/GenBank/DDBJ whole genome shotgun (WGS) entry which is preliminary data.</text>
</comment>
<dbReference type="Pfam" id="PF12088">
    <property type="entry name" value="DUF3565"/>
    <property type="match status" value="1"/>
</dbReference>
<evidence type="ECO:0000313" key="1">
    <source>
        <dbReference type="EMBL" id="KGD61114.1"/>
    </source>
</evidence>
<dbReference type="Proteomes" id="UP000029443">
    <property type="component" value="Unassembled WGS sequence"/>
</dbReference>
<organism evidence="1 2">
    <name type="scientific">Alcanivorax jadensis T9</name>
    <dbReference type="NCBI Taxonomy" id="1177181"/>
    <lineage>
        <taxon>Bacteria</taxon>
        <taxon>Pseudomonadati</taxon>
        <taxon>Pseudomonadota</taxon>
        <taxon>Gammaproteobacteria</taxon>
        <taxon>Oceanospirillales</taxon>
        <taxon>Alcanivoracaceae</taxon>
        <taxon>Alcanivorax</taxon>
    </lineage>
</organism>
<name>A0ABR4WCF1_9GAMM</name>
<proteinExistence type="predicted"/>